<keyword evidence="2" id="KW-1185">Reference proteome</keyword>
<name>A0AC61RSR1_9FIRM</name>
<proteinExistence type="predicted"/>
<accession>A0AC61RSR1</accession>
<evidence type="ECO:0000313" key="1">
    <source>
        <dbReference type="EMBL" id="TGY93551.1"/>
    </source>
</evidence>
<dbReference type="Proteomes" id="UP000304953">
    <property type="component" value="Unassembled WGS sequence"/>
</dbReference>
<organism evidence="1 2">
    <name type="scientific">Petralouisia muris</name>
    <dbReference type="NCBI Taxonomy" id="3032872"/>
    <lineage>
        <taxon>Bacteria</taxon>
        <taxon>Bacillati</taxon>
        <taxon>Bacillota</taxon>
        <taxon>Clostridia</taxon>
        <taxon>Lachnospirales</taxon>
        <taxon>Lachnospiraceae</taxon>
        <taxon>Petralouisia</taxon>
    </lineage>
</organism>
<protein>
    <submittedName>
        <fullName evidence="1">4Fe-4S dicluster domain-containing protein</fullName>
    </submittedName>
</protein>
<sequence>MEMSKLNTGLVYTNEKCIGCNHCISACPVFEANYSLKQDGKDLIYVNGETCVHCGACIDACHHHARDFRDDTEQFFEDLGKGEAISLLVAPAFIANYPREYGRVLGYLKRLGVKHVISVSFGADITTWGYLNYITKYNFTGGISQPCPAIVDYIEKYVPELIPKIVPVHSPLMCAAVYAKKYMKMTDKLAFLSPCIAKKSEIMRSDNRQYVSYNVTFAHLMDRLKGVNLSAYDAVDELEYGLGSVYPQPGGLKENVEHFLGKDVLVRQIEGESHAYHFLKEYARRVKSGKQLPFMVDALNCSNGCLHGTGVEPETAESDDVLFEINNQRNKAKSSKRNKKKDKTSPWGKWISYEKRLANFNAQFAELKLEDFMCKYQEQNKSASVNDHQLEAGFEEMRKDTAEKREIDCGACGYESCRQMAEAIALGLNRKENCMHYEKHALQEEQERMQEIAEQLQESQKRKQELYEEVISDFQQIKVSMQELSEGNQASAEDSTRIAQAVGSMSGFTEMLRRSMGQVSDAVQGYDVMNEDIIKISNQTGMLALNAGIEAARSGEAGRGFAVIANRVRDLSEQTKEAVLAGKEQSAILIPAIQKLDQETSQFVQNIESINDGTSALAASSEQIAAQTEMVNEIVNRLAEKMKEVVD</sequence>
<evidence type="ECO:0000313" key="2">
    <source>
        <dbReference type="Proteomes" id="UP000304953"/>
    </source>
</evidence>
<comment type="caution">
    <text evidence="1">The sequence shown here is derived from an EMBL/GenBank/DDBJ whole genome shotgun (WGS) entry which is preliminary data.</text>
</comment>
<gene>
    <name evidence="1" type="ORF">E5329_17930</name>
</gene>
<dbReference type="EMBL" id="SRYA01000041">
    <property type="protein sequence ID" value="TGY93551.1"/>
    <property type="molecule type" value="Genomic_DNA"/>
</dbReference>
<reference evidence="1" key="1">
    <citation type="submission" date="2019-04" db="EMBL/GenBank/DDBJ databases">
        <title>Microbes associate with the intestines of laboratory mice.</title>
        <authorList>
            <person name="Navarre W."/>
            <person name="Wong E."/>
            <person name="Huang K."/>
            <person name="Tropini C."/>
            <person name="Ng K."/>
            <person name="Yu B."/>
        </authorList>
    </citation>
    <scope>NUCLEOTIDE SEQUENCE</scope>
    <source>
        <strain evidence="1">NM01_1-7b</strain>
    </source>
</reference>